<comment type="caution">
    <text evidence="1">The sequence shown here is derived from an EMBL/GenBank/DDBJ whole genome shotgun (WGS) entry which is preliminary data.</text>
</comment>
<keyword evidence="2" id="KW-1185">Reference proteome</keyword>
<name>A0ABQ5I4J4_9ASTR</name>
<protein>
    <submittedName>
        <fullName evidence="1">Uncharacterized protein</fullName>
    </submittedName>
</protein>
<proteinExistence type="predicted"/>
<dbReference type="EMBL" id="BQNB010020343">
    <property type="protein sequence ID" value="GJT94941.1"/>
    <property type="molecule type" value="Genomic_DNA"/>
</dbReference>
<evidence type="ECO:0000313" key="1">
    <source>
        <dbReference type="EMBL" id="GJT94941.1"/>
    </source>
</evidence>
<dbReference type="Proteomes" id="UP001151760">
    <property type="component" value="Unassembled WGS sequence"/>
</dbReference>
<reference evidence="1" key="2">
    <citation type="submission" date="2022-01" db="EMBL/GenBank/DDBJ databases">
        <authorList>
            <person name="Yamashiro T."/>
            <person name="Shiraishi A."/>
            <person name="Satake H."/>
            <person name="Nakayama K."/>
        </authorList>
    </citation>
    <scope>NUCLEOTIDE SEQUENCE</scope>
</reference>
<organism evidence="1 2">
    <name type="scientific">Tanacetum coccineum</name>
    <dbReference type="NCBI Taxonomy" id="301880"/>
    <lineage>
        <taxon>Eukaryota</taxon>
        <taxon>Viridiplantae</taxon>
        <taxon>Streptophyta</taxon>
        <taxon>Embryophyta</taxon>
        <taxon>Tracheophyta</taxon>
        <taxon>Spermatophyta</taxon>
        <taxon>Magnoliopsida</taxon>
        <taxon>eudicotyledons</taxon>
        <taxon>Gunneridae</taxon>
        <taxon>Pentapetalae</taxon>
        <taxon>asterids</taxon>
        <taxon>campanulids</taxon>
        <taxon>Asterales</taxon>
        <taxon>Asteraceae</taxon>
        <taxon>Asteroideae</taxon>
        <taxon>Anthemideae</taxon>
        <taxon>Anthemidinae</taxon>
        <taxon>Tanacetum</taxon>
    </lineage>
</organism>
<reference evidence="1" key="1">
    <citation type="journal article" date="2022" name="Int. J. Mol. Sci.">
        <title>Draft Genome of Tanacetum Coccineum: Genomic Comparison of Closely Related Tanacetum-Family Plants.</title>
        <authorList>
            <person name="Yamashiro T."/>
            <person name="Shiraishi A."/>
            <person name="Nakayama K."/>
            <person name="Satake H."/>
        </authorList>
    </citation>
    <scope>NUCLEOTIDE SEQUENCE</scope>
</reference>
<sequence>MNVFIIPGLTILSSFLVKHLTTPTSFFFLKPDILLPHSTSLNDLDNATLHIDGQSTEVDALSDIVDLDENDDIIDDEDTLPHDLAYSDDEDLINFDDDDGVDVVYSSEEEDLLETRKVSITSKL</sequence>
<accession>A0ABQ5I4J4</accession>
<evidence type="ECO:0000313" key="2">
    <source>
        <dbReference type="Proteomes" id="UP001151760"/>
    </source>
</evidence>
<gene>
    <name evidence="1" type="ORF">Tco_1090459</name>
</gene>